<evidence type="ECO:0000256" key="5">
    <source>
        <dbReference type="ARBA" id="ARBA00022553"/>
    </source>
</evidence>
<feature type="non-terminal residue" evidence="11">
    <location>
        <position position="127"/>
    </location>
</feature>
<evidence type="ECO:0000256" key="9">
    <source>
        <dbReference type="ARBA" id="ARBA00023319"/>
    </source>
</evidence>
<evidence type="ECO:0000313" key="11">
    <source>
        <dbReference type="EMBL" id="CAH1802743.1"/>
    </source>
</evidence>
<keyword evidence="7" id="KW-1015">Disulfide bond</keyword>
<organism evidence="11 12">
    <name type="scientific">Owenia fusiformis</name>
    <name type="common">Polychaete worm</name>
    <dbReference type="NCBI Taxonomy" id="6347"/>
    <lineage>
        <taxon>Eukaryota</taxon>
        <taxon>Metazoa</taxon>
        <taxon>Spiralia</taxon>
        <taxon>Lophotrochozoa</taxon>
        <taxon>Annelida</taxon>
        <taxon>Polychaeta</taxon>
        <taxon>Sedentaria</taxon>
        <taxon>Canalipalpata</taxon>
        <taxon>Sabellida</taxon>
        <taxon>Oweniida</taxon>
        <taxon>Oweniidae</taxon>
        <taxon>Owenia</taxon>
    </lineage>
</organism>
<comment type="subcellular location">
    <subcellularLocation>
        <location evidence="2">Cytoplasm</location>
    </subcellularLocation>
    <subcellularLocation>
        <location evidence="1">Nucleus</location>
    </subcellularLocation>
</comment>
<keyword evidence="8" id="KW-0539">Nucleus</keyword>
<keyword evidence="6" id="KW-0677">Repeat</keyword>
<comment type="similarity">
    <text evidence="3">Belongs to the protein kinase superfamily. CAMK Ser/Thr protein kinase family.</text>
</comment>
<sequence>ASLPMFLSLSNIEAPTEFLKPLEDVSIMEGETAIFECEVSKPRLNAKWFKDGKEIKSTKRIKTTMEATKHFLTIKDCVLDDEAKYSVKLLEATSEATLLVEEEPVTITLPLKDKTCIEHESVSFTAE</sequence>
<evidence type="ECO:0000256" key="8">
    <source>
        <dbReference type="ARBA" id="ARBA00023242"/>
    </source>
</evidence>
<feature type="domain" description="Ig-like" evidence="10">
    <location>
        <begin position="15"/>
        <end position="106"/>
    </location>
</feature>
<protein>
    <recommendedName>
        <fullName evidence="10">Ig-like domain-containing protein</fullName>
    </recommendedName>
</protein>
<name>A0A8S4Q9C7_OWEFU</name>
<evidence type="ECO:0000256" key="3">
    <source>
        <dbReference type="ARBA" id="ARBA00006692"/>
    </source>
</evidence>
<dbReference type="Proteomes" id="UP000749559">
    <property type="component" value="Unassembled WGS sequence"/>
</dbReference>
<proteinExistence type="inferred from homology"/>
<evidence type="ECO:0000256" key="7">
    <source>
        <dbReference type="ARBA" id="ARBA00023157"/>
    </source>
</evidence>
<dbReference type="PANTHER" id="PTHR35971:SF5">
    <property type="entry name" value="OBSCURIN LIKE CYTOSKELETAL ADAPTOR 1"/>
    <property type="match status" value="1"/>
</dbReference>
<dbReference type="Gene3D" id="2.60.40.10">
    <property type="entry name" value="Immunoglobulins"/>
    <property type="match status" value="1"/>
</dbReference>
<gene>
    <name evidence="11" type="ORF">OFUS_LOCUS26391</name>
</gene>
<keyword evidence="12" id="KW-1185">Reference proteome</keyword>
<evidence type="ECO:0000256" key="4">
    <source>
        <dbReference type="ARBA" id="ARBA00022490"/>
    </source>
</evidence>
<evidence type="ECO:0000259" key="10">
    <source>
        <dbReference type="PROSITE" id="PS50835"/>
    </source>
</evidence>
<evidence type="ECO:0000256" key="6">
    <source>
        <dbReference type="ARBA" id="ARBA00022737"/>
    </source>
</evidence>
<dbReference type="GO" id="GO:0005737">
    <property type="term" value="C:cytoplasm"/>
    <property type="evidence" value="ECO:0007669"/>
    <property type="project" value="UniProtKB-SubCell"/>
</dbReference>
<keyword evidence="4" id="KW-0963">Cytoplasm</keyword>
<dbReference type="GO" id="GO:0005634">
    <property type="term" value="C:nucleus"/>
    <property type="evidence" value="ECO:0007669"/>
    <property type="project" value="UniProtKB-SubCell"/>
</dbReference>
<evidence type="ECO:0000256" key="1">
    <source>
        <dbReference type="ARBA" id="ARBA00004123"/>
    </source>
</evidence>
<reference evidence="11" key="1">
    <citation type="submission" date="2022-03" db="EMBL/GenBank/DDBJ databases">
        <authorList>
            <person name="Martin C."/>
        </authorList>
    </citation>
    <scope>NUCLEOTIDE SEQUENCE</scope>
</reference>
<keyword evidence="5" id="KW-0597">Phosphoprotein</keyword>
<dbReference type="PANTHER" id="PTHR35971">
    <property type="entry name" value="SI:DKEY-31G6.6"/>
    <property type="match status" value="1"/>
</dbReference>
<dbReference type="InterPro" id="IPR036179">
    <property type="entry name" value="Ig-like_dom_sf"/>
</dbReference>
<dbReference type="InterPro" id="IPR007110">
    <property type="entry name" value="Ig-like_dom"/>
</dbReference>
<keyword evidence="9" id="KW-0393">Immunoglobulin domain</keyword>
<dbReference type="SMART" id="SM00409">
    <property type="entry name" value="IG"/>
    <property type="match status" value="1"/>
</dbReference>
<evidence type="ECO:0000256" key="2">
    <source>
        <dbReference type="ARBA" id="ARBA00004496"/>
    </source>
</evidence>
<dbReference type="InterPro" id="IPR013098">
    <property type="entry name" value="Ig_I-set"/>
</dbReference>
<dbReference type="OrthoDB" id="6118665at2759"/>
<dbReference type="InterPro" id="IPR003599">
    <property type="entry name" value="Ig_sub"/>
</dbReference>
<feature type="non-terminal residue" evidence="11">
    <location>
        <position position="1"/>
    </location>
</feature>
<evidence type="ECO:0000313" key="12">
    <source>
        <dbReference type="Proteomes" id="UP000749559"/>
    </source>
</evidence>
<dbReference type="FunFam" id="2.60.40.10:FF:000050">
    <property type="entry name" value="Titin isoform B"/>
    <property type="match status" value="1"/>
</dbReference>
<comment type="caution">
    <text evidence="11">The sequence shown here is derived from an EMBL/GenBank/DDBJ whole genome shotgun (WGS) entry which is preliminary data.</text>
</comment>
<dbReference type="InterPro" id="IPR052385">
    <property type="entry name" value="Obscurin/Obscurin-like_Reg"/>
</dbReference>
<dbReference type="PROSITE" id="PS50835">
    <property type="entry name" value="IG_LIKE"/>
    <property type="match status" value="1"/>
</dbReference>
<accession>A0A8S4Q9C7</accession>
<dbReference type="EMBL" id="CAIIXF020000058">
    <property type="protein sequence ID" value="CAH1802743.1"/>
    <property type="molecule type" value="Genomic_DNA"/>
</dbReference>
<dbReference type="InterPro" id="IPR013783">
    <property type="entry name" value="Ig-like_fold"/>
</dbReference>
<dbReference type="SUPFAM" id="SSF48726">
    <property type="entry name" value="Immunoglobulin"/>
    <property type="match status" value="1"/>
</dbReference>
<dbReference type="Pfam" id="PF07679">
    <property type="entry name" value="I-set"/>
    <property type="match status" value="1"/>
</dbReference>
<dbReference type="AlphaFoldDB" id="A0A8S4Q9C7"/>